<proteinExistence type="predicted"/>
<protein>
    <submittedName>
        <fullName evidence="1">Uncharacterized protein</fullName>
    </submittedName>
</protein>
<sequence>MSDKVTNIHALLRMASQEADATEAKIQQQQDSILYLQDKLNKVFHSLRYFHNNNGRDLDPETLDAFNAAWRNHEASFDTWQSYTKTGIFPENDFNIE</sequence>
<name>A0A6J7XQZ6_9CAUD</name>
<gene>
    <name evidence="1" type="ORF">UFOVP144_22</name>
</gene>
<dbReference type="EMBL" id="LR798451">
    <property type="protein sequence ID" value="CAB5238197.1"/>
    <property type="molecule type" value="Genomic_DNA"/>
</dbReference>
<reference evidence="1" key="1">
    <citation type="submission" date="2020-05" db="EMBL/GenBank/DDBJ databases">
        <authorList>
            <person name="Chiriac C."/>
            <person name="Salcher M."/>
            <person name="Ghai R."/>
            <person name="Kavagutti S V."/>
        </authorList>
    </citation>
    <scope>NUCLEOTIDE SEQUENCE</scope>
</reference>
<organism evidence="1">
    <name type="scientific">uncultured Caudovirales phage</name>
    <dbReference type="NCBI Taxonomy" id="2100421"/>
    <lineage>
        <taxon>Viruses</taxon>
        <taxon>Duplodnaviria</taxon>
        <taxon>Heunggongvirae</taxon>
        <taxon>Uroviricota</taxon>
        <taxon>Caudoviricetes</taxon>
        <taxon>Peduoviridae</taxon>
        <taxon>Maltschvirus</taxon>
        <taxon>Maltschvirus maltsch</taxon>
    </lineage>
</organism>
<accession>A0A6J7XQZ6</accession>
<evidence type="ECO:0000313" key="1">
    <source>
        <dbReference type="EMBL" id="CAB5238197.1"/>
    </source>
</evidence>